<dbReference type="EMBL" id="CP107020">
    <property type="protein sequence ID" value="UYG15723.1"/>
    <property type="molecule type" value="Genomic_DNA"/>
</dbReference>
<dbReference type="Pfam" id="PF08666">
    <property type="entry name" value="SAF"/>
    <property type="match status" value="1"/>
</dbReference>
<keyword evidence="1" id="KW-0472">Membrane</keyword>
<organism evidence="3 4">
    <name type="scientific">Brachybacterium huguangmaarense</name>
    <dbReference type="NCBI Taxonomy" id="1652028"/>
    <lineage>
        <taxon>Bacteria</taxon>
        <taxon>Bacillati</taxon>
        <taxon>Actinomycetota</taxon>
        <taxon>Actinomycetes</taxon>
        <taxon>Micrococcales</taxon>
        <taxon>Dermabacteraceae</taxon>
        <taxon>Brachybacterium</taxon>
    </lineage>
</organism>
<name>A0ABY6FXS4_9MICO</name>
<sequence length="211" mass="21709">MTAAALRLRRPRWRDPRLLIGIVLVLVSVIAGMLLLSRLSATTTVLVARGDVVVGDILEADDFTTAELRLGEQVARYADSPDDIPDGAVATATVHAGELLPLSAIGQADGVELRPVVVAVDSAVAASVGPGAQVELWTTPTGTSTDARATSTLLVEDGVVRSVDEGSSLGMRSMTIEVLVAADDVPAVLEALAADDRLDVIAVPGARGATP</sequence>
<dbReference type="RefSeq" id="WP_263592937.1">
    <property type="nucleotide sequence ID" value="NZ_CP107020.1"/>
</dbReference>
<feature type="domain" description="SAF" evidence="2">
    <location>
        <begin position="43"/>
        <end position="106"/>
    </location>
</feature>
<dbReference type="SMART" id="SM00858">
    <property type="entry name" value="SAF"/>
    <property type="match status" value="1"/>
</dbReference>
<evidence type="ECO:0000313" key="4">
    <source>
        <dbReference type="Proteomes" id="UP001164305"/>
    </source>
</evidence>
<keyword evidence="1" id="KW-0812">Transmembrane</keyword>
<evidence type="ECO:0000256" key="1">
    <source>
        <dbReference type="SAM" id="Phobius"/>
    </source>
</evidence>
<dbReference type="InterPro" id="IPR013974">
    <property type="entry name" value="SAF"/>
</dbReference>
<evidence type="ECO:0000313" key="3">
    <source>
        <dbReference type="EMBL" id="UYG15723.1"/>
    </source>
</evidence>
<feature type="transmembrane region" description="Helical" evidence="1">
    <location>
        <begin position="18"/>
        <end position="36"/>
    </location>
</feature>
<reference evidence="3" key="1">
    <citation type="submission" date="2022-10" db="EMBL/GenBank/DDBJ databases">
        <title>Whole-Genome Sequencing of Brachybacterium huguangmaarense BRM-3, Isolated from Betula schmidtii.</title>
        <authorList>
            <person name="Haam D."/>
        </authorList>
    </citation>
    <scope>NUCLEOTIDE SEQUENCE</scope>
    <source>
        <strain evidence="3">BRM-3</strain>
    </source>
</reference>
<evidence type="ECO:0000259" key="2">
    <source>
        <dbReference type="SMART" id="SM00858"/>
    </source>
</evidence>
<protein>
    <submittedName>
        <fullName evidence="3">SAF domain-containing protein</fullName>
    </submittedName>
</protein>
<accession>A0ABY6FXS4</accession>
<keyword evidence="4" id="KW-1185">Reference proteome</keyword>
<dbReference type="CDD" id="cd11614">
    <property type="entry name" value="SAF_CpaB_FlgA_like"/>
    <property type="match status" value="1"/>
</dbReference>
<gene>
    <name evidence="3" type="ORF">BRM3_08705</name>
</gene>
<keyword evidence="1" id="KW-1133">Transmembrane helix</keyword>
<proteinExistence type="predicted"/>
<dbReference type="Proteomes" id="UP001164305">
    <property type="component" value="Chromosome"/>
</dbReference>